<dbReference type="SUPFAM" id="SSF49493">
    <property type="entry name" value="HSP40/DnaJ peptide-binding domain"/>
    <property type="match status" value="2"/>
</dbReference>
<organism evidence="3 4">
    <name type="scientific">Sphingomonas oleivorans</name>
    <dbReference type="NCBI Taxonomy" id="1735121"/>
    <lineage>
        <taxon>Bacteria</taxon>
        <taxon>Pseudomonadati</taxon>
        <taxon>Pseudomonadota</taxon>
        <taxon>Alphaproteobacteria</taxon>
        <taxon>Sphingomonadales</taxon>
        <taxon>Sphingomonadaceae</taxon>
        <taxon>Sphingomonas</taxon>
    </lineage>
</organism>
<feature type="domain" description="J" evidence="2">
    <location>
        <begin position="3"/>
        <end position="68"/>
    </location>
</feature>
<keyword evidence="4" id="KW-1185">Reference proteome</keyword>
<accession>A0A2T5FXP6</accession>
<dbReference type="CDD" id="cd10747">
    <property type="entry name" value="DnaJ_C"/>
    <property type="match status" value="1"/>
</dbReference>
<dbReference type="Gene3D" id="2.60.260.20">
    <property type="entry name" value="Urease metallochaperone UreE, N-terminal domain"/>
    <property type="match status" value="2"/>
</dbReference>
<dbReference type="AlphaFoldDB" id="A0A2T5FXP6"/>
<dbReference type="PROSITE" id="PS50076">
    <property type="entry name" value="DNAJ_2"/>
    <property type="match status" value="1"/>
</dbReference>
<dbReference type="InterPro" id="IPR002939">
    <property type="entry name" value="DnaJ_C"/>
</dbReference>
<dbReference type="InterPro" id="IPR008971">
    <property type="entry name" value="HSP40/DnaJ_pept-bd"/>
</dbReference>
<dbReference type="Gene3D" id="1.10.287.110">
    <property type="entry name" value="DnaJ domain"/>
    <property type="match status" value="1"/>
</dbReference>
<sequence>MADLYSRLGVPRNADDATIKTAYRKLAKELHPDRNRDNPKAAARFAEVTAAYDLLTDRDKRAQYDRGEIDEHGNPKMPFGYGAGAAGGAGGFRRGHPGQGGASFEFGGEGVDFGDIFEGLFGGRGGRAGAAGPGGGFGGGFRQRAAAKGADVSYRLAVPFEEAAALKPQRITLASGKTIDLKITADAVSGTPMRLAGQGDEGPGGRGDAIVTIEVKPHRFFRRDGDDVRIDLPIRLDEAVKGARVKVPTVEGAVMLNIPEGANSGKVLRLKDRGFHRKDGTRGYQYVTLMVDIPPDDPALRQFVESWEADHARNPRAALGV</sequence>
<dbReference type="OrthoDB" id="9779889at2"/>
<dbReference type="InterPro" id="IPR036869">
    <property type="entry name" value="J_dom_sf"/>
</dbReference>
<dbReference type="GO" id="GO:0051082">
    <property type="term" value="F:unfolded protein binding"/>
    <property type="evidence" value="ECO:0007669"/>
    <property type="project" value="InterPro"/>
</dbReference>
<dbReference type="PANTHER" id="PTHR43096">
    <property type="entry name" value="DNAJ HOMOLOG 1, MITOCHONDRIAL-RELATED"/>
    <property type="match status" value="1"/>
</dbReference>
<gene>
    <name evidence="3" type="ORF">CLG96_10970</name>
</gene>
<dbReference type="InterPro" id="IPR018253">
    <property type="entry name" value="DnaJ_domain_CS"/>
</dbReference>
<dbReference type="PROSITE" id="PS00636">
    <property type="entry name" value="DNAJ_1"/>
    <property type="match status" value="1"/>
</dbReference>
<comment type="caution">
    <text evidence="3">The sequence shown here is derived from an EMBL/GenBank/DDBJ whole genome shotgun (WGS) entry which is preliminary data.</text>
</comment>
<keyword evidence="1" id="KW-0143">Chaperone</keyword>
<protein>
    <submittedName>
        <fullName evidence="3">Molecular chaperone DnaJ</fullName>
    </submittedName>
</protein>
<dbReference type="CDD" id="cd06257">
    <property type="entry name" value="DnaJ"/>
    <property type="match status" value="1"/>
</dbReference>
<dbReference type="EMBL" id="NWBU01000009">
    <property type="protein sequence ID" value="PTQ10899.1"/>
    <property type="molecule type" value="Genomic_DNA"/>
</dbReference>
<dbReference type="Proteomes" id="UP000244162">
    <property type="component" value="Unassembled WGS sequence"/>
</dbReference>
<dbReference type="RefSeq" id="WP_107967935.1">
    <property type="nucleotide sequence ID" value="NZ_NWBU01000009.1"/>
</dbReference>
<evidence type="ECO:0000313" key="4">
    <source>
        <dbReference type="Proteomes" id="UP000244162"/>
    </source>
</evidence>
<evidence type="ECO:0000259" key="2">
    <source>
        <dbReference type="PROSITE" id="PS50076"/>
    </source>
</evidence>
<dbReference type="GO" id="GO:0005737">
    <property type="term" value="C:cytoplasm"/>
    <property type="evidence" value="ECO:0007669"/>
    <property type="project" value="TreeGrafter"/>
</dbReference>
<dbReference type="GO" id="GO:0042026">
    <property type="term" value="P:protein refolding"/>
    <property type="evidence" value="ECO:0007669"/>
    <property type="project" value="TreeGrafter"/>
</dbReference>
<dbReference type="SMART" id="SM00271">
    <property type="entry name" value="DnaJ"/>
    <property type="match status" value="1"/>
</dbReference>
<dbReference type="PANTHER" id="PTHR43096:SF52">
    <property type="entry name" value="DNAJ HOMOLOG 1, MITOCHONDRIAL-RELATED"/>
    <property type="match status" value="1"/>
</dbReference>
<dbReference type="Pfam" id="PF00226">
    <property type="entry name" value="DnaJ"/>
    <property type="match status" value="1"/>
</dbReference>
<name>A0A2T5FXP6_9SPHN</name>
<dbReference type="InterPro" id="IPR001623">
    <property type="entry name" value="DnaJ_domain"/>
</dbReference>
<evidence type="ECO:0000313" key="3">
    <source>
        <dbReference type="EMBL" id="PTQ10899.1"/>
    </source>
</evidence>
<dbReference type="Pfam" id="PF01556">
    <property type="entry name" value="DnaJ_C"/>
    <property type="match status" value="1"/>
</dbReference>
<proteinExistence type="predicted"/>
<dbReference type="SUPFAM" id="SSF46565">
    <property type="entry name" value="Chaperone J-domain"/>
    <property type="match status" value="1"/>
</dbReference>
<dbReference type="PRINTS" id="PR00625">
    <property type="entry name" value="JDOMAIN"/>
</dbReference>
<reference evidence="3 4" key="1">
    <citation type="submission" date="2017-09" db="EMBL/GenBank/DDBJ databases">
        <title>Sphingomonas panjinensis sp.nov., isolated from oil-contaminated soil.</title>
        <authorList>
            <person name="Wang L."/>
            <person name="Chen L."/>
        </authorList>
    </citation>
    <scope>NUCLEOTIDE SEQUENCE [LARGE SCALE GENOMIC DNA]</scope>
    <source>
        <strain evidence="3 4">FW-11</strain>
    </source>
</reference>
<evidence type="ECO:0000256" key="1">
    <source>
        <dbReference type="ARBA" id="ARBA00023186"/>
    </source>
</evidence>